<dbReference type="Proteomes" id="UP000245086">
    <property type="component" value="Unassembled WGS sequence"/>
</dbReference>
<dbReference type="EMBL" id="BFBR01000004">
    <property type="protein sequence ID" value="GBF57837.1"/>
    <property type="molecule type" value="Genomic_DNA"/>
</dbReference>
<dbReference type="RefSeq" id="WP_108984716.1">
    <property type="nucleotide sequence ID" value="NZ_BFBR01000004.1"/>
</dbReference>
<comment type="subcellular location">
    <subcellularLocation>
        <location evidence="1">Cytoplasm</location>
    </subcellularLocation>
</comment>
<dbReference type="GO" id="GO:0046872">
    <property type="term" value="F:metal ion binding"/>
    <property type="evidence" value="ECO:0007669"/>
    <property type="project" value="UniProtKB-KW"/>
</dbReference>
<dbReference type="OrthoDB" id="9800307at2"/>
<evidence type="ECO:0000256" key="7">
    <source>
        <dbReference type="ARBA" id="ARBA00022741"/>
    </source>
</evidence>
<evidence type="ECO:0000256" key="6">
    <source>
        <dbReference type="ARBA" id="ARBA00022723"/>
    </source>
</evidence>
<dbReference type="SUPFAM" id="SSF52540">
    <property type="entry name" value="P-loop containing nucleoside triphosphate hydrolases"/>
    <property type="match status" value="1"/>
</dbReference>
<evidence type="ECO:0000256" key="9">
    <source>
        <dbReference type="ARBA" id="ARBA00022842"/>
    </source>
</evidence>
<name>A0A2P2E9U3_9PROT</name>
<dbReference type="GO" id="GO:0005737">
    <property type="term" value="C:cytoplasm"/>
    <property type="evidence" value="ECO:0007669"/>
    <property type="project" value="UniProtKB-SubCell"/>
</dbReference>
<dbReference type="NCBIfam" id="TIGR00150">
    <property type="entry name" value="T6A_YjeE"/>
    <property type="match status" value="1"/>
</dbReference>
<dbReference type="InterPro" id="IPR003442">
    <property type="entry name" value="T6A_TsaE"/>
</dbReference>
<evidence type="ECO:0000256" key="2">
    <source>
        <dbReference type="ARBA" id="ARBA00007599"/>
    </source>
</evidence>
<evidence type="ECO:0000256" key="1">
    <source>
        <dbReference type="ARBA" id="ARBA00004496"/>
    </source>
</evidence>
<comment type="similarity">
    <text evidence="2">Belongs to the TsaE family.</text>
</comment>
<keyword evidence="9" id="KW-0460">Magnesium</keyword>
<dbReference type="Gene3D" id="3.40.50.300">
    <property type="entry name" value="P-loop containing nucleotide triphosphate hydrolases"/>
    <property type="match status" value="1"/>
</dbReference>
<keyword evidence="5" id="KW-0819">tRNA processing</keyword>
<dbReference type="PANTHER" id="PTHR33540">
    <property type="entry name" value="TRNA THREONYLCARBAMOYLADENOSINE BIOSYNTHESIS PROTEIN TSAE"/>
    <property type="match status" value="1"/>
</dbReference>
<evidence type="ECO:0000313" key="11">
    <source>
        <dbReference type="EMBL" id="GBF57837.1"/>
    </source>
</evidence>
<evidence type="ECO:0000256" key="4">
    <source>
        <dbReference type="ARBA" id="ARBA00022490"/>
    </source>
</evidence>
<sequence length="159" mass="17683">MGELIKSIGLSHDGETRALGARLAKVLRPGDCLALRGDLGAGKTSLARGLIQSVMGADVEVPSPTFTLVQRYQPDPAIWPDIGEILHFDLYRLEAPDEVWELGWEELDETISLVEWPDKAGDLLPPMRLDIDITFIGDHRRAHLSAVPRSNWKSRLHDV</sequence>
<dbReference type="GO" id="GO:0002949">
    <property type="term" value="P:tRNA threonylcarbamoyladenosine modification"/>
    <property type="evidence" value="ECO:0007669"/>
    <property type="project" value="InterPro"/>
</dbReference>
<dbReference type="Pfam" id="PF02367">
    <property type="entry name" value="TsaE"/>
    <property type="match status" value="1"/>
</dbReference>
<keyword evidence="8" id="KW-0067">ATP-binding</keyword>
<keyword evidence="4" id="KW-0963">Cytoplasm</keyword>
<evidence type="ECO:0000256" key="5">
    <source>
        <dbReference type="ARBA" id="ARBA00022694"/>
    </source>
</evidence>
<dbReference type="AlphaFoldDB" id="A0A2P2E9U3"/>
<keyword evidence="7" id="KW-0547">Nucleotide-binding</keyword>
<dbReference type="GO" id="GO:0005524">
    <property type="term" value="F:ATP binding"/>
    <property type="evidence" value="ECO:0007669"/>
    <property type="project" value="UniProtKB-KW"/>
</dbReference>
<reference evidence="11 12" key="1">
    <citation type="journal article" date="2018" name="Genome Announc.">
        <title>Draft Genome Sequence of "Candidatus Phycosocius bacilliformis," an Alphaproteobacterial Ectosymbiont of the Hydrocarbon-Producing Green Alga Botryococcus braunii.</title>
        <authorList>
            <person name="Tanabe Y."/>
            <person name="Yamaguchi H."/>
            <person name="Watanabe M.M."/>
        </authorList>
    </citation>
    <scope>NUCLEOTIDE SEQUENCE [LARGE SCALE GENOMIC DNA]</scope>
    <source>
        <strain evidence="11 12">BOTRYCO-2</strain>
    </source>
</reference>
<dbReference type="InterPro" id="IPR027417">
    <property type="entry name" value="P-loop_NTPase"/>
</dbReference>
<protein>
    <recommendedName>
        <fullName evidence="3">tRNA threonylcarbamoyladenosine biosynthesis protein TsaE</fullName>
    </recommendedName>
    <alternativeName>
        <fullName evidence="10">t(6)A37 threonylcarbamoyladenosine biosynthesis protein TsaE</fullName>
    </alternativeName>
</protein>
<gene>
    <name evidence="11" type="primary">tsaE</name>
    <name evidence="11" type="ORF">PbB2_01507</name>
</gene>
<evidence type="ECO:0000256" key="3">
    <source>
        <dbReference type="ARBA" id="ARBA00019010"/>
    </source>
</evidence>
<evidence type="ECO:0000256" key="10">
    <source>
        <dbReference type="ARBA" id="ARBA00032441"/>
    </source>
</evidence>
<organism evidence="11 12">
    <name type="scientific">Candidatus Phycosocius bacilliformis</name>
    <dbReference type="NCBI Taxonomy" id="1445552"/>
    <lineage>
        <taxon>Bacteria</taxon>
        <taxon>Pseudomonadati</taxon>
        <taxon>Pseudomonadota</taxon>
        <taxon>Alphaproteobacteria</taxon>
        <taxon>Caulobacterales</taxon>
        <taxon>Caulobacterales incertae sedis</taxon>
        <taxon>Candidatus Phycosocius</taxon>
    </lineage>
</organism>
<comment type="caution">
    <text evidence="11">The sequence shown here is derived from an EMBL/GenBank/DDBJ whole genome shotgun (WGS) entry which is preliminary data.</text>
</comment>
<keyword evidence="6" id="KW-0479">Metal-binding</keyword>
<keyword evidence="12" id="KW-1185">Reference proteome</keyword>
<proteinExistence type="inferred from homology"/>
<accession>A0A2P2E9U3</accession>
<evidence type="ECO:0000313" key="12">
    <source>
        <dbReference type="Proteomes" id="UP000245086"/>
    </source>
</evidence>
<dbReference type="PANTHER" id="PTHR33540:SF2">
    <property type="entry name" value="TRNA THREONYLCARBAMOYLADENOSINE BIOSYNTHESIS PROTEIN TSAE"/>
    <property type="match status" value="1"/>
</dbReference>
<evidence type="ECO:0000256" key="8">
    <source>
        <dbReference type="ARBA" id="ARBA00022840"/>
    </source>
</evidence>